<gene>
    <name evidence="1" type="ORF">ACHAXA_008409</name>
</gene>
<evidence type="ECO:0000313" key="1">
    <source>
        <dbReference type="EMBL" id="KAL3807905.1"/>
    </source>
</evidence>
<dbReference type="EMBL" id="JALLPB020000569">
    <property type="protein sequence ID" value="KAL3807905.1"/>
    <property type="molecule type" value="Genomic_DNA"/>
</dbReference>
<sequence>MELSSSSGGGRWIHNPLAPTPQLLSYIRESSSIHGPATFGPFAQYFPDATVWIQRVQWSFPIQLPIEYLGVVQGNNKLPSSQYLYGTRSLDDELKLISEGGGGRNARYWAKKSPIPEWTADIDYKTLHPLFSGAPRGCSLSPMPFAASRPPPPPIVIEDTRALLYHSRDSIFDDVVDDEATRKKGWRRMVQ</sequence>
<dbReference type="PANTHER" id="PTHR33835:SF2">
    <property type="entry name" value="LYSINE-TRNA LIGASE"/>
    <property type="match status" value="1"/>
</dbReference>
<dbReference type="Pfam" id="PF14234">
    <property type="entry name" value="DUF4336"/>
    <property type="match status" value="1"/>
</dbReference>
<organism evidence="1 2">
    <name type="scientific">Cyclostephanos tholiformis</name>
    <dbReference type="NCBI Taxonomy" id="382380"/>
    <lineage>
        <taxon>Eukaryota</taxon>
        <taxon>Sar</taxon>
        <taxon>Stramenopiles</taxon>
        <taxon>Ochrophyta</taxon>
        <taxon>Bacillariophyta</taxon>
        <taxon>Coscinodiscophyceae</taxon>
        <taxon>Thalassiosirophycidae</taxon>
        <taxon>Stephanodiscales</taxon>
        <taxon>Stephanodiscaceae</taxon>
        <taxon>Cyclostephanos</taxon>
    </lineage>
</organism>
<dbReference type="Proteomes" id="UP001530377">
    <property type="component" value="Unassembled WGS sequence"/>
</dbReference>
<dbReference type="InterPro" id="IPR025638">
    <property type="entry name" value="DUF4336"/>
</dbReference>
<dbReference type="AlphaFoldDB" id="A0ABD3R4V6"/>
<name>A0ABD3R4V6_9STRA</name>
<proteinExistence type="predicted"/>
<protein>
    <submittedName>
        <fullName evidence="1">Uncharacterized protein</fullName>
    </submittedName>
</protein>
<keyword evidence="2" id="KW-1185">Reference proteome</keyword>
<comment type="caution">
    <text evidence="1">The sequence shown here is derived from an EMBL/GenBank/DDBJ whole genome shotgun (WGS) entry which is preliminary data.</text>
</comment>
<dbReference type="PANTHER" id="PTHR33835">
    <property type="entry name" value="YALI0C07656P"/>
    <property type="match status" value="1"/>
</dbReference>
<reference evidence="1 2" key="1">
    <citation type="submission" date="2024-10" db="EMBL/GenBank/DDBJ databases">
        <title>Updated reference genomes for cyclostephanoid diatoms.</title>
        <authorList>
            <person name="Roberts W.R."/>
            <person name="Alverson A.J."/>
        </authorList>
    </citation>
    <scope>NUCLEOTIDE SEQUENCE [LARGE SCALE GENOMIC DNA]</scope>
    <source>
        <strain evidence="1 2">AJA228-03</strain>
    </source>
</reference>
<evidence type="ECO:0000313" key="2">
    <source>
        <dbReference type="Proteomes" id="UP001530377"/>
    </source>
</evidence>
<accession>A0ABD3R4V6</accession>